<evidence type="ECO:0000313" key="3">
    <source>
        <dbReference type="Proteomes" id="UP000315295"/>
    </source>
</evidence>
<accession>A0A540MSV8</accession>
<dbReference type="AlphaFoldDB" id="A0A540MSV8"/>
<reference evidence="2 3" key="1">
    <citation type="journal article" date="2019" name="G3 (Bethesda)">
        <title>Sequencing of a Wild Apple (Malus baccata) Genome Unravels the Differences Between Cultivated and Wild Apple Species Regarding Disease Resistance and Cold Tolerance.</title>
        <authorList>
            <person name="Chen X."/>
        </authorList>
    </citation>
    <scope>NUCLEOTIDE SEQUENCE [LARGE SCALE GENOMIC DNA]</scope>
    <source>
        <strain evidence="3">cv. Shandingzi</strain>
        <tissue evidence="2">Leaves</tissue>
    </source>
</reference>
<gene>
    <name evidence="2" type="ORF">C1H46_012465</name>
</gene>
<protein>
    <submittedName>
        <fullName evidence="2">Uncharacterized protein</fullName>
    </submittedName>
</protein>
<dbReference type="Proteomes" id="UP000315295">
    <property type="component" value="Unassembled WGS sequence"/>
</dbReference>
<evidence type="ECO:0000313" key="2">
    <source>
        <dbReference type="EMBL" id="TQE01841.1"/>
    </source>
</evidence>
<feature type="region of interest" description="Disordered" evidence="1">
    <location>
        <begin position="35"/>
        <end position="80"/>
    </location>
</feature>
<sequence>MDSKQFLLSNHGQVSCWRNKFLAVRADAMDASLTTAWEKNPKQPNLGAESDRGGMMVAKDRGGNGLNGGHGEGGDDGDMRGWRRWRYEKVETMEI</sequence>
<evidence type="ECO:0000256" key="1">
    <source>
        <dbReference type="SAM" id="MobiDB-lite"/>
    </source>
</evidence>
<comment type="caution">
    <text evidence="2">The sequence shown here is derived from an EMBL/GenBank/DDBJ whole genome shotgun (WGS) entry which is preliminary data.</text>
</comment>
<dbReference type="EMBL" id="VIEB01000187">
    <property type="protein sequence ID" value="TQE01841.1"/>
    <property type="molecule type" value="Genomic_DNA"/>
</dbReference>
<name>A0A540MSV8_MALBA</name>
<proteinExistence type="predicted"/>
<organism evidence="2 3">
    <name type="scientific">Malus baccata</name>
    <name type="common">Siberian crab apple</name>
    <name type="synonym">Pyrus baccata</name>
    <dbReference type="NCBI Taxonomy" id="106549"/>
    <lineage>
        <taxon>Eukaryota</taxon>
        <taxon>Viridiplantae</taxon>
        <taxon>Streptophyta</taxon>
        <taxon>Embryophyta</taxon>
        <taxon>Tracheophyta</taxon>
        <taxon>Spermatophyta</taxon>
        <taxon>Magnoliopsida</taxon>
        <taxon>eudicotyledons</taxon>
        <taxon>Gunneridae</taxon>
        <taxon>Pentapetalae</taxon>
        <taxon>rosids</taxon>
        <taxon>fabids</taxon>
        <taxon>Rosales</taxon>
        <taxon>Rosaceae</taxon>
        <taxon>Amygdaloideae</taxon>
        <taxon>Maleae</taxon>
        <taxon>Malus</taxon>
    </lineage>
</organism>
<keyword evidence="3" id="KW-1185">Reference proteome</keyword>